<evidence type="ECO:0000256" key="1">
    <source>
        <dbReference type="ARBA" id="ARBA00001917"/>
    </source>
</evidence>
<evidence type="ECO:0000256" key="3">
    <source>
        <dbReference type="ARBA" id="ARBA00022643"/>
    </source>
</evidence>
<dbReference type="InterPro" id="IPR012349">
    <property type="entry name" value="Split_barrel_FMN-bd"/>
</dbReference>
<name>A0A6G4AIM3_9ACTN</name>
<dbReference type="GO" id="GO:0010181">
    <property type="term" value="F:FMN binding"/>
    <property type="evidence" value="ECO:0007669"/>
    <property type="project" value="InterPro"/>
</dbReference>
<sequence length="211" mass="22744">MRIMPSVLDPEETYKLMTGVVVPRPIAWVTLLSEDGVLNLAPFSCFTFVSSKPPMVGINIGRKAGVRKDTGHNIHRGGEFVVNIPDETMIEAVHHSAVEYPPGVSEVETLGLDTVDSDRVGVARLRDVPVSLECRLHSVTECGLTGAEFVVGEVLAFHIRDSLMADGKVDTAAMRPIARIAGPNYAALGEITSMRPTARTPKTVLVEGGER</sequence>
<keyword evidence="3" id="KW-0288">FMN</keyword>
<dbReference type="PANTHER" id="PTHR33798:SF5">
    <property type="entry name" value="FLAVIN REDUCTASE LIKE DOMAIN-CONTAINING PROTEIN"/>
    <property type="match status" value="1"/>
</dbReference>
<dbReference type="PANTHER" id="PTHR33798">
    <property type="entry name" value="FLAVOPROTEIN OXYGENASE"/>
    <property type="match status" value="1"/>
</dbReference>
<dbReference type="SMART" id="SM00903">
    <property type="entry name" value="Flavin_Reduct"/>
    <property type="match status" value="1"/>
</dbReference>
<dbReference type="Pfam" id="PF01613">
    <property type="entry name" value="Flavin_Reduct"/>
    <property type="match status" value="1"/>
</dbReference>
<evidence type="ECO:0000256" key="4">
    <source>
        <dbReference type="ARBA" id="ARBA00038054"/>
    </source>
</evidence>
<dbReference type="InterPro" id="IPR002563">
    <property type="entry name" value="Flavin_Rdtase-like_dom"/>
</dbReference>
<dbReference type="RefSeq" id="WP_037959783.1">
    <property type="nucleotide sequence ID" value="NZ_JAAIKT010000023.1"/>
</dbReference>
<dbReference type="SUPFAM" id="SSF50475">
    <property type="entry name" value="FMN-binding split barrel"/>
    <property type="match status" value="1"/>
</dbReference>
<keyword evidence="7" id="KW-1185">Reference proteome</keyword>
<reference evidence="6" key="1">
    <citation type="submission" date="2020-02" db="EMBL/GenBank/DDBJ databases">
        <title>A new Streptomyces sp. for controlling soil-borne diseases.</title>
        <authorList>
            <person name="Li X."/>
            <person name="Tian Y."/>
            <person name="Gao K."/>
        </authorList>
    </citation>
    <scope>NUCLEOTIDE SEQUENCE [LARGE SCALE GENOMIC DNA]</scope>
    <source>
        <strain evidence="6">0250</strain>
    </source>
</reference>
<dbReference type="AlphaFoldDB" id="A0A6G4AIM3"/>
<gene>
    <name evidence="6" type="ORF">G4H13_20155</name>
</gene>
<evidence type="ECO:0000313" key="7">
    <source>
        <dbReference type="Proteomes" id="UP000476310"/>
    </source>
</evidence>
<evidence type="ECO:0000313" key="6">
    <source>
        <dbReference type="EMBL" id="NEW72654.1"/>
    </source>
</evidence>
<evidence type="ECO:0000259" key="5">
    <source>
        <dbReference type="SMART" id="SM00903"/>
    </source>
</evidence>
<dbReference type="EMBL" id="JAAIKT010000023">
    <property type="protein sequence ID" value="NEW72654.1"/>
    <property type="molecule type" value="Genomic_DNA"/>
</dbReference>
<feature type="domain" description="Flavin reductase like" evidence="5">
    <location>
        <begin position="19"/>
        <end position="172"/>
    </location>
</feature>
<comment type="cofactor">
    <cofactor evidence="1">
        <name>FMN</name>
        <dbReference type="ChEBI" id="CHEBI:58210"/>
    </cofactor>
</comment>
<evidence type="ECO:0000256" key="2">
    <source>
        <dbReference type="ARBA" id="ARBA00022630"/>
    </source>
</evidence>
<comment type="similarity">
    <text evidence="4">Belongs to the flavoredoxin family.</text>
</comment>
<protein>
    <submittedName>
        <fullName evidence="6">Flavin reductase family protein</fullName>
    </submittedName>
</protein>
<accession>A0A6G4AIM3</accession>
<dbReference type="GO" id="GO:0016646">
    <property type="term" value="F:oxidoreductase activity, acting on the CH-NH group of donors, NAD or NADP as acceptor"/>
    <property type="evidence" value="ECO:0007669"/>
    <property type="project" value="UniProtKB-ARBA"/>
</dbReference>
<keyword evidence="2" id="KW-0285">Flavoprotein</keyword>
<dbReference type="Proteomes" id="UP000476310">
    <property type="component" value="Unassembled WGS sequence"/>
</dbReference>
<proteinExistence type="inferred from homology"/>
<organism evidence="6 7">
    <name type="scientific">Streptomyces rhizosphaericus</name>
    <dbReference type="NCBI Taxonomy" id="114699"/>
    <lineage>
        <taxon>Bacteria</taxon>
        <taxon>Bacillati</taxon>
        <taxon>Actinomycetota</taxon>
        <taxon>Actinomycetes</taxon>
        <taxon>Kitasatosporales</taxon>
        <taxon>Streptomycetaceae</taxon>
        <taxon>Streptomyces</taxon>
        <taxon>Streptomyces violaceusniger group</taxon>
    </lineage>
</organism>
<comment type="caution">
    <text evidence="6">The sequence shown here is derived from an EMBL/GenBank/DDBJ whole genome shotgun (WGS) entry which is preliminary data.</text>
</comment>
<dbReference type="Gene3D" id="2.30.110.10">
    <property type="entry name" value="Electron Transport, Fmn-binding Protein, Chain A"/>
    <property type="match status" value="1"/>
</dbReference>